<evidence type="ECO:0000313" key="3">
    <source>
        <dbReference type="Proteomes" id="UP000216033"/>
    </source>
</evidence>
<sequence length="162" mass="17355">MTVQDRNSGEDKPRPQERAKATSLFQTEATLSTAMHTPPHRQGGRVPLFVLAEAPAGAAWRQAGGVVFAGMDPTAAQQVGWRSVQQWHPPASDGGSHGGHCLCCVGRGGLDQFLLTHAQGRVRGGDDPLEVLVVVCDPLLVKRYKAQLKASVFLSSFYAVQP</sequence>
<dbReference type="RefSeq" id="WP_095351428.1">
    <property type="nucleotide sequence ID" value="NZ_NDFO01000007.1"/>
</dbReference>
<keyword evidence="3" id="KW-1185">Reference proteome</keyword>
<protein>
    <submittedName>
        <fullName evidence="2">Uncharacterized protein</fullName>
    </submittedName>
</protein>
<feature type="compositionally biased region" description="Basic and acidic residues" evidence="1">
    <location>
        <begin position="7"/>
        <end position="20"/>
    </location>
</feature>
<gene>
    <name evidence="2" type="ORF">B9K05_08070</name>
</gene>
<name>A0A270BM23_9PROT</name>
<dbReference type="EMBL" id="NDFP01000007">
    <property type="protein sequence ID" value="PAL25701.1"/>
    <property type="molecule type" value="Genomic_DNA"/>
</dbReference>
<accession>A0A270BM23</accession>
<dbReference type="Proteomes" id="UP000216033">
    <property type="component" value="Unassembled WGS sequence"/>
</dbReference>
<dbReference type="STRING" id="1231343.Absy_008_078"/>
<comment type="caution">
    <text evidence="2">The sequence shown here is derived from an EMBL/GenBank/DDBJ whole genome shotgun (WGS) entry which is preliminary data.</text>
</comment>
<proteinExistence type="predicted"/>
<evidence type="ECO:0000313" key="2">
    <source>
        <dbReference type="EMBL" id="PAL25701.1"/>
    </source>
</evidence>
<evidence type="ECO:0000256" key="1">
    <source>
        <dbReference type="SAM" id="MobiDB-lite"/>
    </source>
</evidence>
<reference evidence="2 3" key="1">
    <citation type="submission" date="2017-04" db="EMBL/GenBank/DDBJ databases">
        <title>Kefir bacterial isolates.</title>
        <authorList>
            <person name="Kim Y."/>
            <person name="Blasche S."/>
            <person name="Patil K.R."/>
        </authorList>
    </citation>
    <scope>NUCLEOTIDE SEQUENCE [LARGE SCALE GENOMIC DNA]</scope>
    <source>
        <strain evidence="2 3">KR-2</strain>
    </source>
</reference>
<feature type="region of interest" description="Disordered" evidence="1">
    <location>
        <begin position="1"/>
        <end position="22"/>
    </location>
</feature>
<dbReference type="OrthoDB" id="7218773at2"/>
<dbReference type="AlphaFoldDB" id="A0A270BM23"/>
<organism evidence="2 3">
    <name type="scientific">Acetobacter syzygii</name>
    <dbReference type="NCBI Taxonomy" id="146476"/>
    <lineage>
        <taxon>Bacteria</taxon>
        <taxon>Pseudomonadati</taxon>
        <taxon>Pseudomonadota</taxon>
        <taxon>Alphaproteobacteria</taxon>
        <taxon>Acetobacterales</taxon>
        <taxon>Acetobacteraceae</taxon>
        <taxon>Acetobacter</taxon>
    </lineage>
</organism>